<protein>
    <submittedName>
        <fullName evidence="6">Thioredoxin-like</fullName>
    </submittedName>
</protein>
<dbReference type="PANTHER" id="PTHR42852">
    <property type="entry name" value="THIOL:DISULFIDE INTERCHANGE PROTEIN DSBE"/>
    <property type="match status" value="1"/>
</dbReference>
<dbReference type="RefSeq" id="WP_025076010.1">
    <property type="nucleotide sequence ID" value="NZ_FQVD01000033.1"/>
</dbReference>
<dbReference type="InterPro" id="IPR050553">
    <property type="entry name" value="Thioredoxin_ResA/DsbE_sf"/>
</dbReference>
<sequence length="400" mass="46113">MRKCVVWVFLSLLVCMTMINCSIQKRRNIPANEYFIYGKLKNVPDSVVIGLYVSEGNIIKLLSQDTLTNGEFSFRDTISDTRQLLIMSKSKGFPGIWLNVWVAPGKYIEISGQDKLLRTWTIESDIPEQLEENRFMDCAMTQQRELMQHLAASYDWQRMMFIDHPGDEEFAKKAWAKIDSIRKLENPLQKEIWKKEMEYMKSAPVSKVWINNLLLYASMMKYENIMPYKDEVKELYTRMSDEEKQTPAGQEITQYIYPPVTVGVGDAMVDGDLYDSADALHHLAEFKGNYILLDFWSSGCGPCVQSIPEMKKIVAMYKDKLVVVSISEDPKDNWKEYIKNKGMEGNQWNELRRGRTGLAASYQVNGIPYYVLIAPDGKIQDVWSGYGEGSLLDKVKQNIK</sequence>
<dbReference type="CDD" id="cd02966">
    <property type="entry name" value="TlpA_like_family"/>
    <property type="match status" value="1"/>
</dbReference>
<evidence type="ECO:0000256" key="2">
    <source>
        <dbReference type="ARBA" id="ARBA00022748"/>
    </source>
</evidence>
<accession>A0A1M5E7T8</accession>
<dbReference type="GO" id="GO:0017004">
    <property type="term" value="P:cytochrome complex assembly"/>
    <property type="evidence" value="ECO:0007669"/>
    <property type="project" value="UniProtKB-KW"/>
</dbReference>
<evidence type="ECO:0000313" key="6">
    <source>
        <dbReference type="EMBL" id="SHF75250.1"/>
    </source>
</evidence>
<dbReference type="STRING" id="871325.SAMN05444349_1338"/>
<dbReference type="AlphaFoldDB" id="A0A1M5E7T8"/>
<keyword evidence="4" id="KW-0676">Redox-active center</keyword>
<keyword evidence="2" id="KW-0201">Cytochrome c-type biogenesis</keyword>
<evidence type="ECO:0000256" key="3">
    <source>
        <dbReference type="ARBA" id="ARBA00023157"/>
    </source>
</evidence>
<dbReference type="PROSITE" id="PS00194">
    <property type="entry name" value="THIOREDOXIN_1"/>
    <property type="match status" value="1"/>
</dbReference>
<dbReference type="InterPro" id="IPR012336">
    <property type="entry name" value="Thioredoxin-like_fold"/>
</dbReference>
<reference evidence="6 7" key="1">
    <citation type="submission" date="2016-11" db="EMBL/GenBank/DDBJ databases">
        <authorList>
            <person name="Jaros S."/>
            <person name="Januszkiewicz K."/>
            <person name="Wedrychowicz H."/>
        </authorList>
    </citation>
    <scope>NUCLEOTIDE SEQUENCE [LARGE SCALE GENOMIC DNA]</scope>
    <source>
        <strain evidence="6 7">DSM 26883</strain>
    </source>
</reference>
<dbReference type="EMBL" id="FQVD01000033">
    <property type="protein sequence ID" value="SHF75250.1"/>
    <property type="molecule type" value="Genomic_DNA"/>
</dbReference>
<keyword evidence="7" id="KW-1185">Reference proteome</keyword>
<dbReference type="Gene3D" id="3.40.30.10">
    <property type="entry name" value="Glutaredoxin"/>
    <property type="match status" value="1"/>
</dbReference>
<keyword evidence="3" id="KW-1015">Disulfide bond</keyword>
<dbReference type="PANTHER" id="PTHR42852:SF6">
    <property type="entry name" value="THIOL:DISULFIDE INTERCHANGE PROTEIN DSBE"/>
    <property type="match status" value="1"/>
</dbReference>
<organism evidence="6 7">
    <name type="scientific">Bacteroides faecichinchillae</name>
    <dbReference type="NCBI Taxonomy" id="871325"/>
    <lineage>
        <taxon>Bacteria</taxon>
        <taxon>Pseudomonadati</taxon>
        <taxon>Bacteroidota</taxon>
        <taxon>Bacteroidia</taxon>
        <taxon>Bacteroidales</taxon>
        <taxon>Bacteroidaceae</taxon>
        <taxon>Bacteroides</taxon>
    </lineage>
</organism>
<dbReference type="Pfam" id="PF13905">
    <property type="entry name" value="Thioredoxin_8"/>
    <property type="match status" value="1"/>
</dbReference>
<proteinExistence type="predicted"/>
<evidence type="ECO:0000259" key="5">
    <source>
        <dbReference type="PROSITE" id="PS51352"/>
    </source>
</evidence>
<dbReference type="OrthoDB" id="979391at2"/>
<evidence type="ECO:0000313" key="7">
    <source>
        <dbReference type="Proteomes" id="UP000184436"/>
    </source>
</evidence>
<dbReference type="GO" id="GO:0030313">
    <property type="term" value="C:cell envelope"/>
    <property type="evidence" value="ECO:0007669"/>
    <property type="project" value="UniProtKB-SubCell"/>
</dbReference>
<dbReference type="InterPro" id="IPR036249">
    <property type="entry name" value="Thioredoxin-like_sf"/>
</dbReference>
<evidence type="ECO:0000256" key="1">
    <source>
        <dbReference type="ARBA" id="ARBA00004196"/>
    </source>
</evidence>
<feature type="domain" description="Thioredoxin" evidence="5">
    <location>
        <begin position="262"/>
        <end position="400"/>
    </location>
</feature>
<evidence type="ECO:0000256" key="4">
    <source>
        <dbReference type="ARBA" id="ARBA00023284"/>
    </source>
</evidence>
<dbReference type="PROSITE" id="PS51352">
    <property type="entry name" value="THIOREDOXIN_2"/>
    <property type="match status" value="1"/>
</dbReference>
<name>A0A1M5E7T8_9BACE</name>
<dbReference type="InterPro" id="IPR013766">
    <property type="entry name" value="Thioredoxin_domain"/>
</dbReference>
<dbReference type="SUPFAM" id="SSF52833">
    <property type="entry name" value="Thioredoxin-like"/>
    <property type="match status" value="1"/>
</dbReference>
<comment type="subcellular location">
    <subcellularLocation>
        <location evidence="1">Cell envelope</location>
    </subcellularLocation>
</comment>
<dbReference type="InterPro" id="IPR017937">
    <property type="entry name" value="Thioredoxin_CS"/>
</dbReference>
<gene>
    <name evidence="6" type="ORF">SAMN05444349_1338</name>
</gene>
<dbReference type="Proteomes" id="UP000184436">
    <property type="component" value="Unassembled WGS sequence"/>
</dbReference>